<evidence type="ECO:0000313" key="1">
    <source>
        <dbReference type="EMBL" id="EQD32353.1"/>
    </source>
</evidence>
<organism evidence="1">
    <name type="scientific">mine drainage metagenome</name>
    <dbReference type="NCBI Taxonomy" id="410659"/>
    <lineage>
        <taxon>unclassified sequences</taxon>
        <taxon>metagenomes</taxon>
        <taxon>ecological metagenomes</taxon>
    </lineage>
</organism>
<dbReference type="EMBL" id="AUZZ01009853">
    <property type="protein sequence ID" value="EQD32353.1"/>
    <property type="molecule type" value="Genomic_DNA"/>
</dbReference>
<comment type="caution">
    <text evidence="1">The sequence shown here is derived from an EMBL/GenBank/DDBJ whole genome shotgun (WGS) entry which is preliminary data.</text>
</comment>
<dbReference type="SUPFAM" id="SSF56801">
    <property type="entry name" value="Acetyl-CoA synthetase-like"/>
    <property type="match status" value="1"/>
</dbReference>
<proteinExistence type="predicted"/>
<sequence>MATLAYEPILWKSSDVVMPLVPMFHVHAWGAPYGVIMSGMKYVLPGRYDFNKLPQIMAKEGVNVSLMVPSIL</sequence>
<dbReference type="GO" id="GO:0016874">
    <property type="term" value="F:ligase activity"/>
    <property type="evidence" value="ECO:0007669"/>
    <property type="project" value="UniProtKB-KW"/>
</dbReference>
<accession>T0YGY9</accession>
<feature type="non-terminal residue" evidence="1">
    <location>
        <position position="72"/>
    </location>
</feature>
<dbReference type="InterPro" id="IPR042099">
    <property type="entry name" value="ANL_N_sf"/>
</dbReference>
<protein>
    <submittedName>
        <fullName evidence="1">Long-chain-fatty-acid--CoA ligase</fullName>
    </submittedName>
</protein>
<dbReference type="Gene3D" id="3.40.50.12780">
    <property type="entry name" value="N-terminal domain of ligase-like"/>
    <property type="match status" value="1"/>
</dbReference>
<gene>
    <name evidence="1" type="ORF">B2A_13605</name>
</gene>
<name>T0YGY9_9ZZZZ</name>
<reference evidence="1" key="2">
    <citation type="journal article" date="2014" name="ISME J.">
        <title>Microbial stratification in low pH oxic and suboxic macroscopic growths along an acid mine drainage.</title>
        <authorList>
            <person name="Mendez-Garcia C."/>
            <person name="Mesa V."/>
            <person name="Sprenger R.R."/>
            <person name="Richter M."/>
            <person name="Diez M.S."/>
            <person name="Solano J."/>
            <person name="Bargiela R."/>
            <person name="Golyshina O.V."/>
            <person name="Manteca A."/>
            <person name="Ramos J.L."/>
            <person name="Gallego J.R."/>
            <person name="Llorente I."/>
            <person name="Martins Dos Santos V.A."/>
            <person name="Jensen O.N."/>
            <person name="Pelaez A.I."/>
            <person name="Sanchez J."/>
            <person name="Ferrer M."/>
        </authorList>
    </citation>
    <scope>NUCLEOTIDE SEQUENCE</scope>
</reference>
<dbReference type="AlphaFoldDB" id="T0YGY9"/>
<reference evidence="1" key="1">
    <citation type="submission" date="2013-08" db="EMBL/GenBank/DDBJ databases">
        <authorList>
            <person name="Mendez C."/>
            <person name="Richter M."/>
            <person name="Ferrer M."/>
            <person name="Sanchez J."/>
        </authorList>
    </citation>
    <scope>NUCLEOTIDE SEQUENCE</scope>
</reference>
<keyword evidence="1" id="KW-0436">Ligase</keyword>